<proteinExistence type="predicted"/>
<dbReference type="Proteomes" id="UP000037122">
    <property type="component" value="Unassembled WGS sequence"/>
</dbReference>
<keyword evidence="1" id="KW-0472">Membrane</keyword>
<dbReference type="VEuPathDB" id="FungiDB:QG37_06829"/>
<feature type="transmembrane region" description="Helical" evidence="1">
    <location>
        <begin position="40"/>
        <end position="65"/>
    </location>
</feature>
<comment type="caution">
    <text evidence="2">The sequence shown here is derived from an EMBL/GenBank/DDBJ whole genome shotgun (WGS) entry which is preliminary data.</text>
</comment>
<dbReference type="AlphaFoldDB" id="A0A0L0NRB8"/>
<sequence>MIYSEKIPWVRFGTVLGFVGESFSCTSKAKQLMITRFQKWIFGMFYRCLVLMAEMMSFNGLRFAWINDQRCAIKR</sequence>
<reference evidence="3" key="1">
    <citation type="journal article" date="2015" name="BMC Genomics">
        <title>Draft genome of a commonly misdiagnosed multidrug resistant pathogen Candida auris.</title>
        <authorList>
            <person name="Chatterjee S."/>
            <person name="Alampalli S.V."/>
            <person name="Nageshan R.K."/>
            <person name="Chettiar S.T."/>
            <person name="Joshi S."/>
            <person name="Tatu U.S."/>
        </authorList>
    </citation>
    <scope>NUCLEOTIDE SEQUENCE [LARGE SCALE GENOMIC DNA]</scope>
    <source>
        <strain evidence="3">6684</strain>
    </source>
</reference>
<gene>
    <name evidence="2" type="ORF">QG37_06829</name>
</gene>
<keyword evidence="1" id="KW-1133">Transmembrane helix</keyword>
<accession>A0A0L0NRB8</accession>
<organism evidence="2 3">
    <name type="scientific">Candidozyma auris</name>
    <name type="common">Yeast</name>
    <name type="synonym">Candida auris</name>
    <dbReference type="NCBI Taxonomy" id="498019"/>
    <lineage>
        <taxon>Eukaryota</taxon>
        <taxon>Fungi</taxon>
        <taxon>Dikarya</taxon>
        <taxon>Ascomycota</taxon>
        <taxon>Saccharomycotina</taxon>
        <taxon>Pichiomycetes</taxon>
        <taxon>Metschnikowiaceae</taxon>
        <taxon>Candidozyma</taxon>
    </lineage>
</organism>
<name>A0A0L0NRB8_CANAR</name>
<keyword evidence="1" id="KW-0812">Transmembrane</keyword>
<evidence type="ECO:0000313" key="2">
    <source>
        <dbReference type="EMBL" id="KND96717.1"/>
    </source>
</evidence>
<evidence type="ECO:0000256" key="1">
    <source>
        <dbReference type="SAM" id="Phobius"/>
    </source>
</evidence>
<evidence type="ECO:0000313" key="3">
    <source>
        <dbReference type="Proteomes" id="UP000037122"/>
    </source>
</evidence>
<dbReference type="EMBL" id="LGST01000050">
    <property type="protein sequence ID" value="KND96717.1"/>
    <property type="molecule type" value="Genomic_DNA"/>
</dbReference>
<protein>
    <submittedName>
        <fullName evidence="2">Uncharacterized protein</fullName>
    </submittedName>
</protein>